<evidence type="ECO:0000256" key="1">
    <source>
        <dbReference type="ARBA" id="ARBA00022912"/>
    </source>
</evidence>
<evidence type="ECO:0000259" key="3">
    <source>
        <dbReference type="PROSITE" id="PS50969"/>
    </source>
</evidence>
<dbReference type="InterPro" id="IPR036412">
    <property type="entry name" value="HAD-like_sf"/>
</dbReference>
<evidence type="ECO:0000313" key="5">
    <source>
        <dbReference type="Proteomes" id="UP001476798"/>
    </source>
</evidence>
<dbReference type="EMBL" id="JAHRIO010040259">
    <property type="protein sequence ID" value="MEQ2170975.1"/>
    <property type="molecule type" value="Genomic_DNA"/>
</dbReference>
<feature type="domain" description="FCP1 homology" evidence="3">
    <location>
        <begin position="218"/>
        <end position="367"/>
    </location>
</feature>
<dbReference type="Gene3D" id="3.40.50.1000">
    <property type="entry name" value="HAD superfamily/HAD-like"/>
    <property type="match status" value="1"/>
</dbReference>
<dbReference type="PROSITE" id="PS50969">
    <property type="entry name" value="FCP1"/>
    <property type="match status" value="1"/>
</dbReference>
<dbReference type="InterPro" id="IPR023214">
    <property type="entry name" value="HAD_sf"/>
</dbReference>
<proteinExistence type="predicted"/>
<accession>A0ABV0NHV1</accession>
<name>A0ABV0NHV1_9TELE</name>
<organism evidence="4 5">
    <name type="scientific">Goodea atripinnis</name>
    <dbReference type="NCBI Taxonomy" id="208336"/>
    <lineage>
        <taxon>Eukaryota</taxon>
        <taxon>Metazoa</taxon>
        <taxon>Chordata</taxon>
        <taxon>Craniata</taxon>
        <taxon>Vertebrata</taxon>
        <taxon>Euteleostomi</taxon>
        <taxon>Actinopterygii</taxon>
        <taxon>Neopterygii</taxon>
        <taxon>Teleostei</taxon>
        <taxon>Neoteleostei</taxon>
        <taxon>Acanthomorphata</taxon>
        <taxon>Ovalentaria</taxon>
        <taxon>Atherinomorphae</taxon>
        <taxon>Cyprinodontiformes</taxon>
        <taxon>Goodeidae</taxon>
        <taxon>Goodea</taxon>
    </lineage>
</organism>
<gene>
    <name evidence="4" type="ORF">GOODEAATRI_005970</name>
</gene>
<dbReference type="PANTHER" id="PTHR12210">
    <property type="entry name" value="DULLARD PROTEIN PHOSPHATASE"/>
    <property type="match status" value="1"/>
</dbReference>
<feature type="region of interest" description="Disordered" evidence="2">
    <location>
        <begin position="1"/>
        <end position="42"/>
    </location>
</feature>
<evidence type="ECO:0000313" key="4">
    <source>
        <dbReference type="EMBL" id="MEQ2170975.1"/>
    </source>
</evidence>
<sequence length="375" mass="42865">MMRLRVRKAPQQLNKGHRTHPSQAKRKHREVETSPLRGRGKMQKNETGLLSTIKKFIRGNAVKVEQEIPAKRSRIDCNSDNDLISSTPPTRGLSNKSVSRVYSPGQAVEAEEIIKQLDIEQAEEMPSSTLTSREGITPCHTVQMLPQRLQVTSDTTIEEGEIATEADIPPLTAPGCMPDGSYPHSLPSAPAETSYDEDWEVFDPYFFIKHVPPLTEEQLTRKPALPLKTRSTPDFSLVLDLVYVRLRPFFREFLERMSQLYEIILFTASKKVYADKLLNILDPKKQLVRHRLFREHCVCVQGNYIKDLNILGRDLAKTVIIDNSPQAFAYQRGYRLFQLSNGVPIESWFVDRNDNELLKLIPFLEKLVELVCILL</sequence>
<dbReference type="Pfam" id="PF03031">
    <property type="entry name" value="NIF"/>
    <property type="match status" value="1"/>
</dbReference>
<protein>
    <recommendedName>
        <fullName evidence="3">FCP1 homology domain-containing protein</fullName>
    </recommendedName>
</protein>
<dbReference type="InterPro" id="IPR004274">
    <property type="entry name" value="FCP1_dom"/>
</dbReference>
<keyword evidence="1" id="KW-0378">Hydrolase</keyword>
<dbReference type="SMART" id="SM00577">
    <property type="entry name" value="CPDc"/>
    <property type="match status" value="1"/>
</dbReference>
<keyword evidence="5" id="KW-1185">Reference proteome</keyword>
<reference evidence="4 5" key="1">
    <citation type="submission" date="2021-06" db="EMBL/GenBank/DDBJ databases">
        <authorList>
            <person name="Palmer J.M."/>
        </authorList>
    </citation>
    <scope>NUCLEOTIDE SEQUENCE [LARGE SCALE GENOMIC DNA]</scope>
    <source>
        <strain evidence="4 5">GA_2019</strain>
        <tissue evidence="4">Muscle</tissue>
    </source>
</reference>
<dbReference type="Proteomes" id="UP001476798">
    <property type="component" value="Unassembled WGS sequence"/>
</dbReference>
<dbReference type="NCBIfam" id="TIGR02251">
    <property type="entry name" value="HIF-SF_euk"/>
    <property type="match status" value="1"/>
</dbReference>
<keyword evidence="1" id="KW-0904">Protein phosphatase</keyword>
<evidence type="ECO:0000256" key="2">
    <source>
        <dbReference type="SAM" id="MobiDB-lite"/>
    </source>
</evidence>
<feature type="compositionally biased region" description="Basic residues" evidence="2">
    <location>
        <begin position="15"/>
        <end position="28"/>
    </location>
</feature>
<comment type="caution">
    <text evidence="4">The sequence shown here is derived from an EMBL/GenBank/DDBJ whole genome shotgun (WGS) entry which is preliminary data.</text>
</comment>
<dbReference type="InterPro" id="IPR050365">
    <property type="entry name" value="TIM50"/>
</dbReference>
<dbReference type="InterPro" id="IPR011948">
    <property type="entry name" value="Dullard_phosphatase"/>
</dbReference>
<dbReference type="SUPFAM" id="SSF56784">
    <property type="entry name" value="HAD-like"/>
    <property type="match status" value="1"/>
</dbReference>
<dbReference type="CDD" id="cd07521">
    <property type="entry name" value="HAD_FCP1-like"/>
    <property type="match status" value="1"/>
</dbReference>
<feature type="region of interest" description="Disordered" evidence="2">
    <location>
        <begin position="79"/>
        <end position="98"/>
    </location>
</feature>